<dbReference type="Gene3D" id="3.20.20.80">
    <property type="entry name" value="Glycosidases"/>
    <property type="match status" value="1"/>
</dbReference>
<feature type="active site" description="Nucleophile" evidence="6">
    <location>
        <position position="385"/>
    </location>
</feature>
<evidence type="ECO:0000259" key="8">
    <source>
        <dbReference type="SMART" id="SM00642"/>
    </source>
</evidence>
<feature type="region of interest" description="Disordered" evidence="7">
    <location>
        <begin position="257"/>
        <end position="285"/>
    </location>
</feature>
<dbReference type="CDD" id="cd11344">
    <property type="entry name" value="AmyAc_GlgE_like"/>
    <property type="match status" value="1"/>
</dbReference>
<feature type="domain" description="Glycosyl hydrolase family 13 catalytic" evidence="8">
    <location>
        <begin position="202"/>
        <end position="550"/>
    </location>
</feature>
<dbReference type="Gene3D" id="1.20.58.80">
    <property type="entry name" value="Phosphotransferase system, lactose/cellobiose-type IIA subunit"/>
    <property type="match status" value="1"/>
</dbReference>
<dbReference type="GO" id="GO:0016758">
    <property type="term" value="F:hexosyltransferase activity"/>
    <property type="evidence" value="ECO:0007669"/>
    <property type="project" value="UniProtKB-UniRule"/>
</dbReference>
<evidence type="ECO:0000256" key="2">
    <source>
        <dbReference type="ARBA" id="ARBA00022676"/>
    </source>
</evidence>
<feature type="active site" description="Proton donor" evidence="6">
    <location>
        <position position="414"/>
    </location>
</feature>
<evidence type="ECO:0000256" key="4">
    <source>
        <dbReference type="ARBA" id="ARBA00023277"/>
    </source>
</evidence>
<dbReference type="InterPro" id="IPR021828">
    <property type="entry name" value="GlgE_dom_N/S"/>
</dbReference>
<organism evidence="9 10">
    <name type="scientific">Gillisia limnaea (strain DSM 15749 / LMG 21470 / R-8282)</name>
    <dbReference type="NCBI Taxonomy" id="865937"/>
    <lineage>
        <taxon>Bacteria</taxon>
        <taxon>Pseudomonadati</taxon>
        <taxon>Bacteroidota</taxon>
        <taxon>Flavobacteriia</taxon>
        <taxon>Flavobacteriales</taxon>
        <taxon>Flavobacteriaceae</taxon>
        <taxon>Gillisia</taxon>
    </lineage>
</organism>
<accession>H2BZU2</accession>
<proteinExistence type="inferred from homology"/>
<evidence type="ECO:0000256" key="7">
    <source>
        <dbReference type="SAM" id="MobiDB-lite"/>
    </source>
</evidence>
<evidence type="ECO:0000313" key="9">
    <source>
        <dbReference type="EMBL" id="EHQ01284.1"/>
    </source>
</evidence>
<dbReference type="Pfam" id="PF11896">
    <property type="entry name" value="GlgE_dom_N_S"/>
    <property type="match status" value="1"/>
</dbReference>
<dbReference type="InterPro" id="IPR013783">
    <property type="entry name" value="Ig-like_fold"/>
</dbReference>
<dbReference type="Pfam" id="PF00128">
    <property type="entry name" value="Alpha-amylase"/>
    <property type="match status" value="1"/>
</dbReference>
<protein>
    <recommendedName>
        <fullName evidence="6">Alpha-1,4-glucan:maltose-1-phosphate maltosyltransferase</fullName>
        <shortName evidence="6">GMPMT</shortName>
        <ecNumber evidence="6">2.4.99.16</ecNumber>
    </recommendedName>
    <alternativeName>
        <fullName evidence="6">(1-&gt;4)-alpha-D-glucan:maltose-1-phosphate alpha-D-maltosyltransferase</fullName>
    </alternativeName>
</protein>
<keyword evidence="3 6" id="KW-0808">Transferase</keyword>
<dbReference type="Proteomes" id="UP000003844">
    <property type="component" value="Unassembled WGS sequence"/>
</dbReference>
<keyword evidence="10" id="KW-1185">Reference proteome</keyword>
<evidence type="ECO:0000256" key="5">
    <source>
        <dbReference type="ARBA" id="ARBA00048735"/>
    </source>
</evidence>
<feature type="binding site" evidence="6">
    <location>
        <begin position="526"/>
        <end position="527"/>
    </location>
    <ligand>
        <name>alpha-maltose 1-phosphate</name>
        <dbReference type="ChEBI" id="CHEBI:63576"/>
    </ligand>
</feature>
<dbReference type="InterPro" id="IPR017853">
    <property type="entry name" value="GH"/>
</dbReference>
<dbReference type="Gene3D" id="2.60.40.1180">
    <property type="entry name" value="Golgi alpha-mannosidase II"/>
    <property type="match status" value="1"/>
</dbReference>
<dbReference type="GO" id="GO:0030979">
    <property type="term" value="P:alpha-glucan biosynthetic process"/>
    <property type="evidence" value="ECO:0007669"/>
    <property type="project" value="UniProtKB-UniRule"/>
</dbReference>
<evidence type="ECO:0000256" key="6">
    <source>
        <dbReference type="HAMAP-Rule" id="MF_02124"/>
    </source>
</evidence>
<sequence>MSLDGHKRVIIENVNPEIECGKYPIKRVINEEIKVTADIFGDGHDKVKALLLFREKKQGKGKEKKWQEQVSESAVNDRWTFTFKNDKTGTYEYTIEAWIEHFATWQYGLKKKFEAGQPLDTELLIGAEMMEEAIVRANASEKKKLTSWIEELRRDKIEADSVALALSPEVTNLIFQIRDQTKASRYSKILEVQVERKRALFSTWYEFFPRSTSPNEGAHGTFETSEKILPEIAKMGFDVIYLPPIHPIGRSFRKGMNNATEAGPNDPGSPWAIGSEEGGHKSIHPELGTMDEFKSLVAKANELGMEIALDFAIQCSQDHPYVKEHPQWFKWRPDGTVQYAENPPKKYQDVLPVNFETEDWENLWKELKSIVEFWIDKGVRIFRVDNPHTKSFIFWEWLIKEINLKHDGILFLAEAFTRPRVMEKLAKVGFTQSYTYFTWRNTKEEFQEYITELTKSDMREYFRPNFWPNTPDILPISLENKKEPSFLIRLLLAGTLSSNWGMYGPLFEFGINEAYPGKEEYTHSEKYEIKHWDWEKSTKIKEVITLLNWIRKENEALQSTWNIEFCETDNDMLICYSKISEDLQNKLLVVISLDPKFSQTGWIKVPLKQFNLQENKPFTIIDLLTESKYVWENEWNYVALHPQGIPGHIFRIENQDKAKKK</sequence>
<feature type="binding site" evidence="6">
    <location>
        <position position="349"/>
    </location>
    <ligand>
        <name>alpha-maltose 1-phosphate</name>
        <dbReference type="ChEBI" id="CHEBI:63576"/>
    </ligand>
</feature>
<dbReference type="HOGENOM" id="CLU_015798_0_0_10"/>
<comment type="similarity">
    <text evidence="6">Belongs to the glycosyl hydrolase 13 family. GlgE subfamily.</text>
</comment>
<dbReference type="eggNOG" id="COG0366">
    <property type="taxonomic scope" value="Bacteria"/>
</dbReference>
<comment type="catalytic activity">
    <reaction evidence="5 6">
        <text>alpha-maltose 1-phosphate + [(1-&gt;4)-alpha-D-glucosyl](n) = [(1-&gt;4)-alpha-D-glucosyl](n+2) + phosphate</text>
        <dbReference type="Rhea" id="RHEA:42692"/>
        <dbReference type="Rhea" id="RHEA-COMP:9584"/>
        <dbReference type="Rhea" id="RHEA-COMP:10183"/>
        <dbReference type="ChEBI" id="CHEBI:15444"/>
        <dbReference type="ChEBI" id="CHEBI:43474"/>
        <dbReference type="ChEBI" id="CHEBI:63576"/>
        <dbReference type="EC" id="2.4.99.16"/>
    </reaction>
</comment>
<feature type="binding site" evidence="6">
    <location>
        <position position="254"/>
    </location>
    <ligand>
        <name>alpha-maltose 1-phosphate</name>
        <dbReference type="ChEBI" id="CHEBI:63576"/>
    </ligand>
</feature>
<feature type="binding site" evidence="6">
    <location>
        <position position="314"/>
    </location>
    <ligand>
        <name>alpha-maltose 1-phosphate</name>
        <dbReference type="ChEBI" id="CHEBI:63576"/>
    </ligand>
</feature>
<evidence type="ECO:0000256" key="3">
    <source>
        <dbReference type="ARBA" id="ARBA00022679"/>
    </source>
</evidence>
<feature type="binding site" evidence="6">
    <location>
        <position position="386"/>
    </location>
    <ligand>
        <name>alpha-maltose 1-phosphate</name>
        <dbReference type="ChEBI" id="CHEBI:63576"/>
    </ligand>
</feature>
<keyword evidence="2 6" id="KW-0328">Glycosyltransferase</keyword>
<dbReference type="AlphaFoldDB" id="H2BZU2"/>
<dbReference type="RefSeq" id="WP_006987609.1">
    <property type="nucleotide sequence ID" value="NZ_JH594606.1"/>
</dbReference>
<dbReference type="Gene3D" id="2.60.40.10">
    <property type="entry name" value="Immunoglobulins"/>
    <property type="match status" value="1"/>
</dbReference>
<comment type="function">
    <text evidence="6">Maltosyltransferase that uses maltose 1-phosphate (M1P) as the sugar donor to elongate linear or branched alpha-(1-&gt;4)-glucans. Is involved in a branched alpha-glucan biosynthetic pathway from trehalose, together with TreS, Mak and GlgB.</text>
</comment>
<dbReference type="EC" id="2.4.99.16" evidence="6"/>
<feature type="site" description="Transition state stabilizer" evidence="6">
    <location>
        <position position="472"/>
    </location>
</feature>
<dbReference type="GO" id="GO:0004553">
    <property type="term" value="F:hydrolase activity, hydrolyzing O-glycosyl compounds"/>
    <property type="evidence" value="ECO:0007669"/>
    <property type="project" value="InterPro"/>
</dbReference>
<dbReference type="SMART" id="SM00642">
    <property type="entry name" value="Aamy"/>
    <property type="match status" value="1"/>
</dbReference>
<gene>
    <name evidence="6" type="primary">glgE</name>
    <name evidence="9" type="ORF">Gilli_0572</name>
</gene>
<dbReference type="PANTHER" id="PTHR47786">
    <property type="entry name" value="ALPHA-1,4-GLUCAN:MALTOSE-1-PHOSPHATE MALTOSYLTRANSFERASE"/>
    <property type="match status" value="1"/>
</dbReference>
<dbReference type="EMBL" id="JH594606">
    <property type="protein sequence ID" value="EHQ01284.1"/>
    <property type="molecule type" value="Genomic_DNA"/>
</dbReference>
<dbReference type="InterPro" id="IPR013780">
    <property type="entry name" value="Glyco_hydro_b"/>
</dbReference>
<dbReference type="STRING" id="865937.Gilli_0572"/>
<evidence type="ECO:0000256" key="1">
    <source>
        <dbReference type="ARBA" id="ARBA00011738"/>
    </source>
</evidence>
<keyword evidence="4 6" id="KW-0119">Carbohydrate metabolism</keyword>
<dbReference type="SUPFAM" id="SSF51445">
    <property type="entry name" value="(Trans)glycosidases"/>
    <property type="match status" value="1"/>
</dbReference>
<dbReference type="OrthoDB" id="9805159at2"/>
<dbReference type="InterPro" id="IPR049171">
    <property type="entry name" value="GLGE_C"/>
</dbReference>
<dbReference type="InterPro" id="IPR026585">
    <property type="entry name" value="GlgE"/>
</dbReference>
<dbReference type="HAMAP" id="MF_02124">
    <property type="entry name" value="GlgE"/>
    <property type="match status" value="1"/>
</dbReference>
<dbReference type="PANTHER" id="PTHR47786:SF2">
    <property type="entry name" value="GLYCOSYL HYDROLASE FAMILY 13 CATALYTIC DOMAIN-CONTAINING PROTEIN"/>
    <property type="match status" value="1"/>
</dbReference>
<reference evidence="10" key="1">
    <citation type="journal article" date="2012" name="Stand. Genomic Sci.">
        <title>Genome sequence of the Antarctic rhodopsins-containing flavobacterium Gillisia limnaea type strain (R-8282(T)).</title>
        <authorList>
            <person name="Riedel T."/>
            <person name="Held B."/>
            <person name="Nolan M."/>
            <person name="Lucas S."/>
            <person name="Lapidus A."/>
            <person name="Tice H."/>
            <person name="Del Rio T.G."/>
            <person name="Cheng J.F."/>
            <person name="Han C."/>
            <person name="Tapia R."/>
            <person name="Goodwin L.A."/>
            <person name="Pitluck S."/>
            <person name="Liolios K."/>
            <person name="Mavromatis K."/>
            <person name="Pagani I."/>
            <person name="Ivanova N."/>
            <person name="Mikhailova N."/>
            <person name="Pati A."/>
            <person name="Chen A."/>
            <person name="Palaniappan K."/>
            <person name="Land M."/>
            <person name="Rohde M."/>
            <person name="Tindall B.J."/>
            <person name="Detter J.C."/>
            <person name="Goker M."/>
            <person name="Bristow J."/>
            <person name="Eisen J.A."/>
            <person name="Markowitz V."/>
            <person name="Hugenholtz P."/>
            <person name="Kyrpides N.C."/>
            <person name="Klenk H.P."/>
            <person name="Woyke T."/>
        </authorList>
    </citation>
    <scope>NUCLEOTIDE SEQUENCE [LARGE SCALE GENOMIC DNA]</scope>
    <source>
        <strain evidence="10">DSM 15749 / LMG 21470 / R-8282</strain>
    </source>
</reference>
<comment type="subunit">
    <text evidence="1 6">Homodimer.</text>
</comment>
<dbReference type="InterPro" id="IPR006047">
    <property type="entry name" value="GH13_cat_dom"/>
</dbReference>
<name>H2BZU2_GILLR</name>
<evidence type="ECO:0000313" key="10">
    <source>
        <dbReference type="Proteomes" id="UP000003844"/>
    </source>
</evidence>
<dbReference type="Pfam" id="PF21702">
    <property type="entry name" value="GLGE_C"/>
    <property type="match status" value="1"/>
</dbReference>